<dbReference type="Proteomes" id="UP001549184">
    <property type="component" value="Unassembled WGS sequence"/>
</dbReference>
<dbReference type="EMBL" id="JBEPMU010000004">
    <property type="protein sequence ID" value="MET3653427.1"/>
    <property type="molecule type" value="Genomic_DNA"/>
</dbReference>
<dbReference type="PANTHER" id="PTHR32552">
    <property type="entry name" value="FERRICHROME IRON RECEPTOR-RELATED"/>
    <property type="match status" value="1"/>
</dbReference>
<accession>A0ABV2JX66</accession>
<evidence type="ECO:0000256" key="3">
    <source>
        <dbReference type="ARBA" id="ARBA00022452"/>
    </source>
</evidence>
<keyword evidence="4" id="KW-0410">Iron transport</keyword>
<evidence type="ECO:0000256" key="6">
    <source>
        <dbReference type="ARBA" id="ARBA00022729"/>
    </source>
</evidence>
<feature type="signal peptide" evidence="14">
    <location>
        <begin position="1"/>
        <end position="27"/>
    </location>
</feature>
<dbReference type="InterPro" id="IPR037066">
    <property type="entry name" value="Plug_dom_sf"/>
</dbReference>
<keyword evidence="7" id="KW-0408">Iron</keyword>
<evidence type="ECO:0000256" key="13">
    <source>
        <dbReference type="RuleBase" id="RU003357"/>
    </source>
</evidence>
<dbReference type="PROSITE" id="PS52016">
    <property type="entry name" value="TONB_DEPENDENT_REC_3"/>
    <property type="match status" value="1"/>
</dbReference>
<evidence type="ECO:0000256" key="12">
    <source>
        <dbReference type="PROSITE-ProRule" id="PRU01360"/>
    </source>
</evidence>
<gene>
    <name evidence="17" type="ORF">ABIC75_003163</name>
</gene>
<dbReference type="InterPro" id="IPR000531">
    <property type="entry name" value="Beta-barrel_TonB"/>
</dbReference>
<sequence length="796" mass="86909">MRKRAKLLLSGSLSMSIWLTVPGTGMAVASITQDAPRIDFAIPAQPLATALIAFGKQANVQVLTAGCTIARFRSLGATGNLTAPAALSKLLEGTGLVYEFTDKGTVVVTLPEPPGKTASSKPRPEARELTAVEANALTGRDVGFKASLTSVGSRNDAELIDVPQSVSVVTRELMDSQQSLTVEDAVRNVAGVAFVEGSDGLPLFQIRGFYTGNGLIDGMPNSNAGSGDFPPLIGLERVEVIKGPQSILGDSTGNSFGGLVNVTTKQPQSEPLHEISYSLGQQGMVQAGLDMTGPLGHVSGLTYRLVMSGDYADRTPQGYRNRRSGYLAPSIGWSSASTQLVVGAQRILNRLPMPDHVVMLGDTLSSATPFGLLTGNEYDYANYQTNRLYYLLDQQLGNAWTWRSRGQYVEQQNDLQSWTMTNPTPMGNVSPYAEAYRYNDTYYSLQNDFIRVFGTGPVTHTVTLGMDYSRSRVGHTDDFWHSYNDGAVYNLFSDAALPRVSAVVQPEDNVPLSGTPWSVDNGLFLQDQLSLGERWDMLLGLRRSAYEVSTTDAQGNPWTPKRIKWVPNAGIVYKLTPDVALYGFTSNGFQPLSYLGENGRPLVPALSRQLEAGAKFNLFHEQAWLTVSLYRIMLDHSYLFLEAMPNFASFGPGQTNRGVEIEFAGRVAPGFDVTSSYTNAQITNHDGTQPTGAPRQRFNLWASYWFQGGVLQGWGVAGGVQARSRSLGQSLDYSTYYPSPGQAEVDANVSYRTDRWRMTLGVKNLFGRDLYSADFNETFVPLRTRRSVMLSGTYDF</sequence>
<evidence type="ECO:0000256" key="5">
    <source>
        <dbReference type="ARBA" id="ARBA00022692"/>
    </source>
</evidence>
<organism evidence="17 18">
    <name type="scientific">Dyella japonica</name>
    <dbReference type="NCBI Taxonomy" id="231455"/>
    <lineage>
        <taxon>Bacteria</taxon>
        <taxon>Pseudomonadati</taxon>
        <taxon>Pseudomonadota</taxon>
        <taxon>Gammaproteobacteria</taxon>
        <taxon>Lysobacterales</taxon>
        <taxon>Rhodanobacteraceae</taxon>
        <taxon>Dyella</taxon>
    </lineage>
</organism>
<dbReference type="Pfam" id="PF00593">
    <property type="entry name" value="TonB_dep_Rec_b-barrel"/>
    <property type="match status" value="1"/>
</dbReference>
<reference evidence="17 18" key="1">
    <citation type="submission" date="2024-06" db="EMBL/GenBank/DDBJ databases">
        <title>Sorghum-associated microbial communities from plants grown in Nebraska, USA.</title>
        <authorList>
            <person name="Schachtman D."/>
        </authorList>
    </citation>
    <scope>NUCLEOTIDE SEQUENCE [LARGE SCALE GENOMIC DNA]</scope>
    <source>
        <strain evidence="17 18">1073</strain>
    </source>
</reference>
<keyword evidence="11 12" id="KW-0998">Cell outer membrane</keyword>
<keyword evidence="5 12" id="KW-0812">Transmembrane</keyword>
<evidence type="ECO:0000259" key="16">
    <source>
        <dbReference type="Pfam" id="PF07715"/>
    </source>
</evidence>
<keyword evidence="18" id="KW-1185">Reference proteome</keyword>
<dbReference type="PANTHER" id="PTHR32552:SF68">
    <property type="entry name" value="FERRICHROME OUTER MEMBRANE TRANSPORTER_PHAGE RECEPTOR"/>
    <property type="match status" value="1"/>
</dbReference>
<evidence type="ECO:0000313" key="18">
    <source>
        <dbReference type="Proteomes" id="UP001549184"/>
    </source>
</evidence>
<dbReference type="InterPro" id="IPR039426">
    <property type="entry name" value="TonB-dep_rcpt-like"/>
</dbReference>
<evidence type="ECO:0000256" key="8">
    <source>
        <dbReference type="ARBA" id="ARBA00023065"/>
    </source>
</evidence>
<evidence type="ECO:0000256" key="10">
    <source>
        <dbReference type="ARBA" id="ARBA00023136"/>
    </source>
</evidence>
<keyword evidence="6 14" id="KW-0732">Signal</keyword>
<dbReference type="CDD" id="cd01347">
    <property type="entry name" value="ligand_gated_channel"/>
    <property type="match status" value="1"/>
</dbReference>
<comment type="subcellular location">
    <subcellularLocation>
        <location evidence="1 12">Cell outer membrane</location>
        <topology evidence="1 12">Multi-pass membrane protein</topology>
    </subcellularLocation>
</comment>
<proteinExistence type="inferred from homology"/>
<feature type="chain" id="PRO_5046239310" evidence="14">
    <location>
        <begin position="28"/>
        <end position="796"/>
    </location>
</feature>
<dbReference type="Pfam" id="PF07715">
    <property type="entry name" value="Plug"/>
    <property type="match status" value="1"/>
</dbReference>
<keyword evidence="3 12" id="KW-1134">Transmembrane beta strand</keyword>
<comment type="caution">
    <text evidence="17">The sequence shown here is derived from an EMBL/GenBank/DDBJ whole genome shotgun (WGS) entry which is preliminary data.</text>
</comment>
<dbReference type="SUPFAM" id="SSF56935">
    <property type="entry name" value="Porins"/>
    <property type="match status" value="1"/>
</dbReference>
<keyword evidence="17" id="KW-0675">Receptor</keyword>
<evidence type="ECO:0000256" key="1">
    <source>
        <dbReference type="ARBA" id="ARBA00004571"/>
    </source>
</evidence>
<dbReference type="RefSeq" id="WP_354014808.1">
    <property type="nucleotide sequence ID" value="NZ_JBEPMU010000004.1"/>
</dbReference>
<dbReference type="InterPro" id="IPR036942">
    <property type="entry name" value="Beta-barrel_TonB_sf"/>
</dbReference>
<keyword evidence="8" id="KW-0406">Ion transport</keyword>
<feature type="domain" description="TonB-dependent receptor-like beta-barrel" evidence="15">
    <location>
        <begin position="368"/>
        <end position="765"/>
    </location>
</feature>
<evidence type="ECO:0000256" key="14">
    <source>
        <dbReference type="SAM" id="SignalP"/>
    </source>
</evidence>
<dbReference type="Gene3D" id="3.55.50.30">
    <property type="match status" value="1"/>
</dbReference>
<dbReference type="InterPro" id="IPR012910">
    <property type="entry name" value="Plug_dom"/>
</dbReference>
<evidence type="ECO:0000256" key="11">
    <source>
        <dbReference type="ARBA" id="ARBA00023237"/>
    </source>
</evidence>
<feature type="domain" description="TonB-dependent receptor plug" evidence="16">
    <location>
        <begin position="159"/>
        <end position="251"/>
    </location>
</feature>
<dbReference type="Gene3D" id="2.40.170.20">
    <property type="entry name" value="TonB-dependent receptor, beta-barrel domain"/>
    <property type="match status" value="1"/>
</dbReference>
<evidence type="ECO:0000313" key="17">
    <source>
        <dbReference type="EMBL" id="MET3653427.1"/>
    </source>
</evidence>
<name>A0ABV2JX66_9GAMM</name>
<comment type="similarity">
    <text evidence="12 13">Belongs to the TonB-dependent receptor family.</text>
</comment>
<evidence type="ECO:0000256" key="7">
    <source>
        <dbReference type="ARBA" id="ARBA00023004"/>
    </source>
</evidence>
<evidence type="ECO:0000259" key="15">
    <source>
        <dbReference type="Pfam" id="PF00593"/>
    </source>
</evidence>
<protein>
    <submittedName>
        <fullName evidence="17">Iron complex outermembrane receptor protein</fullName>
    </submittedName>
</protein>
<evidence type="ECO:0000256" key="2">
    <source>
        <dbReference type="ARBA" id="ARBA00022448"/>
    </source>
</evidence>
<evidence type="ECO:0000256" key="9">
    <source>
        <dbReference type="ARBA" id="ARBA00023077"/>
    </source>
</evidence>
<keyword evidence="2 12" id="KW-0813">Transport</keyword>
<evidence type="ECO:0000256" key="4">
    <source>
        <dbReference type="ARBA" id="ARBA00022496"/>
    </source>
</evidence>
<keyword evidence="10 12" id="KW-0472">Membrane</keyword>
<keyword evidence="9 13" id="KW-0798">TonB box</keyword>
<dbReference type="Gene3D" id="2.170.130.10">
    <property type="entry name" value="TonB-dependent receptor, plug domain"/>
    <property type="match status" value="1"/>
</dbReference>